<dbReference type="InterPro" id="IPR000792">
    <property type="entry name" value="Tscrpt_reg_LuxR_C"/>
</dbReference>
<dbReference type="SUPFAM" id="SSF52540">
    <property type="entry name" value="P-loop containing nucleoside triphosphate hydrolases"/>
    <property type="match status" value="1"/>
</dbReference>
<dbReference type="PROSITE" id="PS50043">
    <property type="entry name" value="HTH_LUXR_2"/>
    <property type="match status" value="1"/>
</dbReference>
<dbReference type="PANTHER" id="PTHR16305:SF35">
    <property type="entry name" value="TRANSCRIPTIONAL ACTIVATOR DOMAIN"/>
    <property type="match status" value="1"/>
</dbReference>
<dbReference type="SUPFAM" id="SSF46894">
    <property type="entry name" value="C-terminal effector domain of the bipartite response regulators"/>
    <property type="match status" value="1"/>
</dbReference>
<feature type="region of interest" description="Disordered" evidence="3">
    <location>
        <begin position="864"/>
        <end position="884"/>
    </location>
</feature>
<evidence type="ECO:0000256" key="3">
    <source>
        <dbReference type="SAM" id="MobiDB-lite"/>
    </source>
</evidence>
<dbReference type="RefSeq" id="WP_380225525.1">
    <property type="nucleotide sequence ID" value="NZ_JBHSOF010000012.1"/>
</dbReference>
<dbReference type="Proteomes" id="UP001595975">
    <property type="component" value="Unassembled WGS sequence"/>
</dbReference>
<dbReference type="EMBL" id="JBHSOF010000012">
    <property type="protein sequence ID" value="MFC5663833.1"/>
    <property type="molecule type" value="Genomic_DNA"/>
</dbReference>
<evidence type="ECO:0000256" key="1">
    <source>
        <dbReference type="ARBA" id="ARBA00022741"/>
    </source>
</evidence>
<dbReference type="Gene3D" id="1.10.10.10">
    <property type="entry name" value="Winged helix-like DNA-binding domain superfamily/Winged helix DNA-binding domain"/>
    <property type="match status" value="1"/>
</dbReference>
<evidence type="ECO:0000313" key="6">
    <source>
        <dbReference type="Proteomes" id="UP001595975"/>
    </source>
</evidence>
<name>A0ABW0X234_9ACTN</name>
<dbReference type="InterPro" id="IPR011990">
    <property type="entry name" value="TPR-like_helical_dom_sf"/>
</dbReference>
<dbReference type="CDD" id="cd06170">
    <property type="entry name" value="LuxR_C_like"/>
    <property type="match status" value="1"/>
</dbReference>
<dbReference type="PRINTS" id="PR00038">
    <property type="entry name" value="HTHLUXR"/>
</dbReference>
<gene>
    <name evidence="5" type="ORF">ACFP3U_12670</name>
</gene>
<dbReference type="InterPro" id="IPR016032">
    <property type="entry name" value="Sig_transdc_resp-reg_C-effctor"/>
</dbReference>
<proteinExistence type="predicted"/>
<dbReference type="SUPFAM" id="SSF48452">
    <property type="entry name" value="TPR-like"/>
    <property type="match status" value="1"/>
</dbReference>
<evidence type="ECO:0000313" key="5">
    <source>
        <dbReference type="EMBL" id="MFC5663833.1"/>
    </source>
</evidence>
<evidence type="ECO:0000256" key="2">
    <source>
        <dbReference type="ARBA" id="ARBA00022840"/>
    </source>
</evidence>
<dbReference type="InterPro" id="IPR041664">
    <property type="entry name" value="AAA_16"/>
</dbReference>
<sequence>MWLVERERELGELDRMLDETLNGTGGLAIVTGPVACGKTALLRVLGERTVAAGGTFLGATGSRAERALPLGLVSHLLYSAGSAAGSPDGLQPTLDGIMAALHHDLPAREPGRPAADGALGGERGGEDGLGGDRIGLAPAALHRLCKVFFDLAANGPVVIGVDDAHHADLSSMLVLLYLARRLRTVPILLVLTQSSRPHLCHALLQTEFLDQPGCTGIRLGPLGPDGVAALLAGRLGPAAGAALAAECHRITGGSPLLVQAIADDHRAAVAPDRVVLGDSFGRALGTFLFRSERAMRDVARALAVLGADLGTPVLADVLELGPEATADALHALEAVGLLSDGRFRHDGVRMAVLRAMPPDRPAALHARAAESLHNAGAPVEQIARHLVAAERPTAPWAPDVLRRAAEEALRVDDVTLAVECLRVALEVCREPQERAEVRAALLRIEWRVDPAAAARHLPELCAAARESRLDCRDLSALVSQLMWHGRLDEAAEVLDTIARHLADFGLTPDRNKLTVCLMISQAYPELSDRLLPAGMRPDPSDPELGSGIQVRAAGSLAGVLAGHTGHDTVETAEAVLEGSRLDDDTLSAIIVALVVLILADQCERAAFWCGQLAAEAASRNAPMWAALLTSLQALTHLRRGELPSAERRAREALGMVPVESWGAAVGLPLAVGLLATTAVRPAEAAAFLAVPVPDIVFRTPCGLLYLLARGRHHLASNRVQAALSDFLRCGELMEKFGFDAPNLVAWRIEAAAAHLRLGREREARQLLDEQLAATGRHDRRTHGRVLVLLAAATADLGERARLLAKALDHLQAGGDRYEQMLAATELSRTYARLGADASARAEEDRAHRLAQLCGLVEPVSAGLSAPGTGGGSRFGPFAPPRPPRGAIGTGAGTRVGVVGAEVGVGAAVGGAVLPAWSVHLAAGPLSGQPAELLPGGRSPRPAVRRPGAVVPAPRGPQPPLVNELSRAELRVVALAARGHTNRQIAHKLFITVSTVEQHLTRAYRKLRVNRRADLPTHLLPDATG</sequence>
<feature type="region of interest" description="Disordered" evidence="3">
    <location>
        <begin position="933"/>
        <end position="959"/>
    </location>
</feature>
<dbReference type="SMART" id="SM00421">
    <property type="entry name" value="HTH_LUXR"/>
    <property type="match status" value="1"/>
</dbReference>
<dbReference type="InterPro" id="IPR036388">
    <property type="entry name" value="WH-like_DNA-bd_sf"/>
</dbReference>
<organism evidence="5 6">
    <name type="scientific">Kitasatospora misakiensis</name>
    <dbReference type="NCBI Taxonomy" id="67330"/>
    <lineage>
        <taxon>Bacteria</taxon>
        <taxon>Bacillati</taxon>
        <taxon>Actinomycetota</taxon>
        <taxon>Actinomycetes</taxon>
        <taxon>Kitasatosporales</taxon>
        <taxon>Streptomycetaceae</taxon>
        <taxon>Kitasatospora</taxon>
    </lineage>
</organism>
<dbReference type="Pfam" id="PF13191">
    <property type="entry name" value="AAA_16"/>
    <property type="match status" value="1"/>
</dbReference>
<accession>A0ABW0X234</accession>
<protein>
    <submittedName>
        <fullName evidence="5">AAA family ATPase</fullName>
    </submittedName>
</protein>
<comment type="caution">
    <text evidence="5">The sequence shown here is derived from an EMBL/GenBank/DDBJ whole genome shotgun (WGS) entry which is preliminary data.</text>
</comment>
<feature type="domain" description="HTH luxR-type" evidence="4">
    <location>
        <begin position="957"/>
        <end position="1022"/>
    </location>
</feature>
<dbReference type="PROSITE" id="PS00622">
    <property type="entry name" value="HTH_LUXR_1"/>
    <property type="match status" value="1"/>
</dbReference>
<reference evidence="6" key="1">
    <citation type="journal article" date="2019" name="Int. J. Syst. Evol. Microbiol.">
        <title>The Global Catalogue of Microorganisms (GCM) 10K type strain sequencing project: providing services to taxonomists for standard genome sequencing and annotation.</title>
        <authorList>
            <consortium name="The Broad Institute Genomics Platform"/>
            <consortium name="The Broad Institute Genome Sequencing Center for Infectious Disease"/>
            <person name="Wu L."/>
            <person name="Ma J."/>
        </authorList>
    </citation>
    <scope>NUCLEOTIDE SEQUENCE [LARGE SCALE GENOMIC DNA]</scope>
    <source>
        <strain evidence="6">CGMCC 4.1437</strain>
    </source>
</reference>
<keyword evidence="1" id="KW-0547">Nucleotide-binding</keyword>
<dbReference type="PANTHER" id="PTHR16305">
    <property type="entry name" value="TESTICULAR SOLUBLE ADENYLYL CYCLASE"/>
    <property type="match status" value="1"/>
</dbReference>
<dbReference type="Pfam" id="PF00196">
    <property type="entry name" value="GerE"/>
    <property type="match status" value="1"/>
</dbReference>
<dbReference type="InterPro" id="IPR027417">
    <property type="entry name" value="P-loop_NTPase"/>
</dbReference>
<evidence type="ECO:0000259" key="4">
    <source>
        <dbReference type="PROSITE" id="PS50043"/>
    </source>
</evidence>
<keyword evidence="6" id="KW-1185">Reference proteome</keyword>
<keyword evidence="2" id="KW-0067">ATP-binding</keyword>